<dbReference type="EMBL" id="FQXE01000002">
    <property type="protein sequence ID" value="SHH20859.1"/>
    <property type="molecule type" value="Genomic_DNA"/>
</dbReference>
<gene>
    <name evidence="3" type="ORF">SAMN04488135_102460</name>
</gene>
<dbReference type="Pfam" id="PF12172">
    <property type="entry name" value="zf-ChsH2"/>
    <property type="match status" value="1"/>
</dbReference>
<dbReference type="AlphaFoldDB" id="A0A1M5R4F0"/>
<dbReference type="InterPro" id="IPR022002">
    <property type="entry name" value="ChsH2_Znr"/>
</dbReference>
<feature type="domain" description="ChsH2 C-terminal OB-fold" evidence="1">
    <location>
        <begin position="63"/>
        <end position="124"/>
    </location>
</feature>
<dbReference type="SUPFAM" id="SSF50249">
    <property type="entry name" value="Nucleic acid-binding proteins"/>
    <property type="match status" value="1"/>
</dbReference>
<evidence type="ECO:0000313" key="3">
    <source>
        <dbReference type="EMBL" id="SHH20859.1"/>
    </source>
</evidence>
<proteinExistence type="predicted"/>
<reference evidence="3 4" key="1">
    <citation type="submission" date="2016-11" db="EMBL/GenBank/DDBJ databases">
        <authorList>
            <person name="Jaros S."/>
            <person name="Januszkiewicz K."/>
            <person name="Wedrychowicz H."/>
        </authorList>
    </citation>
    <scope>NUCLEOTIDE SEQUENCE [LARGE SCALE GENOMIC DNA]</scope>
    <source>
        <strain evidence="3 4">CGMCC 1.10190</strain>
    </source>
</reference>
<sequence length="147" mass="16290">MSQETALSAIPPTPQPVMGLYDEPMWQSIREGAMRLQCCKGCGQFQYPPAPVCGHCLSSELEWQALSGRGRVISWVIFHKSYLGAYPAPYNVAAVRLEEGPVLISNLEPPVPEGSWIGTLVKMTYITMADGFRLPRFIMDGESRKQA</sequence>
<dbReference type="InterPro" id="IPR052513">
    <property type="entry name" value="Thioester_dehydratase-like"/>
</dbReference>
<dbReference type="PANTHER" id="PTHR34075">
    <property type="entry name" value="BLR3430 PROTEIN"/>
    <property type="match status" value="1"/>
</dbReference>
<dbReference type="Proteomes" id="UP000184226">
    <property type="component" value="Unassembled WGS sequence"/>
</dbReference>
<dbReference type="InterPro" id="IPR002878">
    <property type="entry name" value="ChsH2_C"/>
</dbReference>
<evidence type="ECO:0000313" key="4">
    <source>
        <dbReference type="Proteomes" id="UP000184226"/>
    </source>
</evidence>
<evidence type="ECO:0008006" key="5">
    <source>
        <dbReference type="Google" id="ProtNLM"/>
    </source>
</evidence>
<evidence type="ECO:0000259" key="1">
    <source>
        <dbReference type="Pfam" id="PF01796"/>
    </source>
</evidence>
<keyword evidence="4" id="KW-1185">Reference proteome</keyword>
<dbReference type="RefSeq" id="WP_245801172.1">
    <property type="nucleotide sequence ID" value="NZ_FQXE01000002.1"/>
</dbReference>
<protein>
    <recommendedName>
        <fullName evidence="5">DUF35 domain-containing protein</fullName>
    </recommendedName>
</protein>
<dbReference type="Gene3D" id="6.10.30.10">
    <property type="match status" value="1"/>
</dbReference>
<dbReference type="PANTHER" id="PTHR34075:SF5">
    <property type="entry name" value="BLR3430 PROTEIN"/>
    <property type="match status" value="1"/>
</dbReference>
<dbReference type="STRING" id="658167.SAMN04488135_102460"/>
<accession>A0A1M5R4F0</accession>
<name>A0A1M5R4F0_9BURK</name>
<organism evidence="3 4">
    <name type="scientific">Pollutimonas bauzanensis</name>
    <dbReference type="NCBI Taxonomy" id="658167"/>
    <lineage>
        <taxon>Bacteria</taxon>
        <taxon>Pseudomonadati</taxon>
        <taxon>Pseudomonadota</taxon>
        <taxon>Betaproteobacteria</taxon>
        <taxon>Burkholderiales</taxon>
        <taxon>Alcaligenaceae</taxon>
        <taxon>Pollutimonas</taxon>
    </lineage>
</organism>
<evidence type="ECO:0000259" key="2">
    <source>
        <dbReference type="Pfam" id="PF12172"/>
    </source>
</evidence>
<dbReference type="InterPro" id="IPR012340">
    <property type="entry name" value="NA-bd_OB-fold"/>
</dbReference>
<dbReference type="Pfam" id="PF01796">
    <property type="entry name" value="OB_ChsH2_C"/>
    <property type="match status" value="1"/>
</dbReference>
<feature type="domain" description="ChsH2 rubredoxin-like zinc ribbon" evidence="2">
    <location>
        <begin position="26"/>
        <end position="62"/>
    </location>
</feature>